<dbReference type="EMBL" id="KB468053">
    <property type="protein sequence ID" value="PCH40599.1"/>
    <property type="molecule type" value="Genomic_DNA"/>
</dbReference>
<evidence type="ECO:0008006" key="3">
    <source>
        <dbReference type="Google" id="ProtNLM"/>
    </source>
</evidence>
<dbReference type="AlphaFoldDB" id="A0A2H3JP70"/>
<dbReference type="STRING" id="742152.A0A2H3JP70"/>
<accession>A0A2H3JP70</accession>
<gene>
    <name evidence="1" type="ORF">WOLCODRAFT_16610</name>
</gene>
<proteinExistence type="predicted"/>
<organism evidence="1 2">
    <name type="scientific">Wolfiporia cocos (strain MD-104)</name>
    <name type="common">Brown rot fungus</name>
    <dbReference type="NCBI Taxonomy" id="742152"/>
    <lineage>
        <taxon>Eukaryota</taxon>
        <taxon>Fungi</taxon>
        <taxon>Dikarya</taxon>
        <taxon>Basidiomycota</taxon>
        <taxon>Agaricomycotina</taxon>
        <taxon>Agaricomycetes</taxon>
        <taxon>Polyporales</taxon>
        <taxon>Phaeolaceae</taxon>
        <taxon>Wolfiporia</taxon>
    </lineage>
</organism>
<keyword evidence="2" id="KW-1185">Reference proteome</keyword>
<sequence>MNILPLNDDALADITSFLSTRDALELSATAQRLHPIAKQHALSVILLDSPQKMRRLCAYLLEDIPGHLMCLRNLHVTIYAYAFGIEAEYDIERGDYSTATLLANILERAEGLQHFSLACSEKTLELQQMAEGALRVASRQPARLRTLVMRQLECLFTTPQVFAELAALQNLKSPELWHIDECNTSAASGPVLPALRHLSAIKVCAPMFMFVRAFPNICAPTMRNVCRDADKAAMLAHTAVQNTGPVVLQPLEASTRAVGRFWSGLARSASRLRFVDLILSDG</sequence>
<reference evidence="1 2" key="1">
    <citation type="journal article" date="2012" name="Science">
        <title>The Paleozoic origin of enzymatic lignin decomposition reconstructed from 31 fungal genomes.</title>
        <authorList>
            <person name="Floudas D."/>
            <person name="Binder M."/>
            <person name="Riley R."/>
            <person name="Barry K."/>
            <person name="Blanchette R.A."/>
            <person name="Henrissat B."/>
            <person name="Martinez A.T."/>
            <person name="Otillar R."/>
            <person name="Spatafora J.W."/>
            <person name="Yadav J.S."/>
            <person name="Aerts A."/>
            <person name="Benoit I."/>
            <person name="Boyd A."/>
            <person name="Carlson A."/>
            <person name="Copeland A."/>
            <person name="Coutinho P.M."/>
            <person name="de Vries R.P."/>
            <person name="Ferreira P."/>
            <person name="Findley K."/>
            <person name="Foster B."/>
            <person name="Gaskell J."/>
            <person name="Glotzer D."/>
            <person name="Gorecki P."/>
            <person name="Heitman J."/>
            <person name="Hesse C."/>
            <person name="Hori C."/>
            <person name="Igarashi K."/>
            <person name="Jurgens J.A."/>
            <person name="Kallen N."/>
            <person name="Kersten P."/>
            <person name="Kohler A."/>
            <person name="Kuees U."/>
            <person name="Kumar T.K.A."/>
            <person name="Kuo A."/>
            <person name="LaButti K."/>
            <person name="Larrondo L.F."/>
            <person name="Lindquist E."/>
            <person name="Ling A."/>
            <person name="Lombard V."/>
            <person name="Lucas S."/>
            <person name="Lundell T."/>
            <person name="Martin R."/>
            <person name="McLaughlin D.J."/>
            <person name="Morgenstern I."/>
            <person name="Morin E."/>
            <person name="Murat C."/>
            <person name="Nagy L.G."/>
            <person name="Nolan M."/>
            <person name="Ohm R.A."/>
            <person name="Patyshakuliyeva A."/>
            <person name="Rokas A."/>
            <person name="Ruiz-Duenas F.J."/>
            <person name="Sabat G."/>
            <person name="Salamov A."/>
            <person name="Samejima M."/>
            <person name="Schmutz J."/>
            <person name="Slot J.C."/>
            <person name="St John F."/>
            <person name="Stenlid J."/>
            <person name="Sun H."/>
            <person name="Sun S."/>
            <person name="Syed K."/>
            <person name="Tsang A."/>
            <person name="Wiebenga A."/>
            <person name="Young D."/>
            <person name="Pisabarro A."/>
            <person name="Eastwood D.C."/>
            <person name="Martin F."/>
            <person name="Cullen D."/>
            <person name="Grigoriev I.V."/>
            <person name="Hibbett D.S."/>
        </authorList>
    </citation>
    <scope>NUCLEOTIDE SEQUENCE [LARGE SCALE GENOMIC DNA]</scope>
    <source>
        <strain evidence="1 2">MD-104</strain>
    </source>
</reference>
<name>A0A2H3JP70_WOLCO</name>
<dbReference type="Proteomes" id="UP000218811">
    <property type="component" value="Unassembled WGS sequence"/>
</dbReference>
<dbReference type="OrthoDB" id="2780918at2759"/>
<evidence type="ECO:0000313" key="2">
    <source>
        <dbReference type="Proteomes" id="UP000218811"/>
    </source>
</evidence>
<protein>
    <recommendedName>
        <fullName evidence="3">F-box domain-containing protein</fullName>
    </recommendedName>
</protein>
<evidence type="ECO:0000313" key="1">
    <source>
        <dbReference type="EMBL" id="PCH40599.1"/>
    </source>
</evidence>